<name>A0A0D1E8Y4_MYCMD</name>
<dbReference type="OrthoDB" id="446723at2759"/>
<dbReference type="STRING" id="237631.A0A0D1E8Y4"/>
<dbReference type="RefSeq" id="XP_011388044.1">
    <property type="nucleotide sequence ID" value="XM_011389742.1"/>
</dbReference>
<dbReference type="Gene3D" id="3.40.50.1820">
    <property type="entry name" value="alpha/beta hydrolase"/>
    <property type="match status" value="1"/>
</dbReference>
<organism evidence="3 4">
    <name type="scientific">Mycosarcoma maydis</name>
    <name type="common">Corn smut fungus</name>
    <name type="synonym">Ustilago maydis</name>
    <dbReference type="NCBI Taxonomy" id="5270"/>
    <lineage>
        <taxon>Eukaryota</taxon>
        <taxon>Fungi</taxon>
        <taxon>Dikarya</taxon>
        <taxon>Basidiomycota</taxon>
        <taxon>Ustilaginomycotina</taxon>
        <taxon>Ustilaginomycetes</taxon>
        <taxon>Ustilaginales</taxon>
        <taxon>Ustilaginaceae</taxon>
        <taxon>Mycosarcoma</taxon>
    </lineage>
</organism>
<keyword evidence="1" id="KW-0472">Membrane</keyword>
<keyword evidence="1" id="KW-0812">Transmembrane</keyword>
<keyword evidence="1" id="KW-1133">Transmembrane helix</keyword>
<evidence type="ECO:0000256" key="1">
    <source>
        <dbReference type="SAM" id="Phobius"/>
    </source>
</evidence>
<evidence type="ECO:0000259" key="2">
    <source>
        <dbReference type="Pfam" id="PF12146"/>
    </source>
</evidence>
<evidence type="ECO:0000313" key="3">
    <source>
        <dbReference type="EMBL" id="KIS70855.1"/>
    </source>
</evidence>
<sequence>MASKQVARASTSSSSFLIRHAVYVPLGIATVYVTFFVALLTPLFQRHFIFLHAIQFPFFPSYDKPANYGLAPFKTRALKLSTNDGETIGAWHVLPEVYYQRLASLDVSEWRQEVYQQAMVEYPTILYLHGNSMNRAAPFRIGAYQTLTGRIDANVVAIDYRGFGDSTGTPSEQGLVEDAESAYRWIRHEQRGAAQSVVVFGQSLGTGIGALLATKLERQRQSVDGLVLMAAYTDIKSLVKDFSLAGLVPLLRPIAWIPFNNLILDRFLKTHLSTITTLPHLLNASSTHHTSIVLLHARDDPVIPITHSHRLFRTMLRASATPANENITLHSRTIPDYAYIQHFHLSAQQTVTFIQTHFGGHNHLTEGALDLVRLALRLPSHLTTPE</sequence>
<dbReference type="GO" id="GO:0005789">
    <property type="term" value="C:endoplasmic reticulum membrane"/>
    <property type="evidence" value="ECO:0000318"/>
    <property type="project" value="GO_Central"/>
</dbReference>
<dbReference type="InterPro" id="IPR022742">
    <property type="entry name" value="Hydrolase_4"/>
</dbReference>
<dbReference type="GO" id="GO:0047372">
    <property type="term" value="F:monoacylglycerol lipase activity"/>
    <property type="evidence" value="ECO:0000318"/>
    <property type="project" value="GO_Central"/>
</dbReference>
<dbReference type="Proteomes" id="UP000000561">
    <property type="component" value="Chromosome 3"/>
</dbReference>
<feature type="domain" description="Serine aminopeptidase S33" evidence="2">
    <location>
        <begin position="152"/>
        <end position="240"/>
    </location>
</feature>
<dbReference type="InterPro" id="IPR029058">
    <property type="entry name" value="AB_hydrolase_fold"/>
</dbReference>
<dbReference type="InParanoid" id="A0A0D1E8Y4"/>
<dbReference type="GO" id="GO:0004622">
    <property type="term" value="F:phosphatidylcholine lysophospholipase activity"/>
    <property type="evidence" value="ECO:0000318"/>
    <property type="project" value="GO_Central"/>
</dbReference>
<dbReference type="GO" id="GO:0052651">
    <property type="term" value="P:monoacylglycerol catabolic process"/>
    <property type="evidence" value="ECO:0000318"/>
    <property type="project" value="GO_Central"/>
</dbReference>
<dbReference type="KEGG" id="uma:UMAG_11386"/>
<dbReference type="ESTHER" id="ustma-q4pd13">
    <property type="family name" value="AlphaBeta_hydrolase"/>
</dbReference>
<dbReference type="PANTHER" id="PTHR12277">
    <property type="entry name" value="ALPHA/BETA HYDROLASE DOMAIN-CONTAINING PROTEIN"/>
    <property type="match status" value="1"/>
</dbReference>
<accession>A0A0D1E8Y4</accession>
<dbReference type="AlphaFoldDB" id="A0A0D1E8Y4"/>
<proteinExistence type="predicted"/>
<keyword evidence="4" id="KW-1185">Reference proteome</keyword>
<dbReference type="SUPFAM" id="SSF53474">
    <property type="entry name" value="alpha/beta-Hydrolases"/>
    <property type="match status" value="1"/>
</dbReference>
<evidence type="ECO:0000313" key="4">
    <source>
        <dbReference type="Proteomes" id="UP000000561"/>
    </source>
</evidence>
<dbReference type="VEuPathDB" id="FungiDB:UMAG_11386"/>
<dbReference type="Pfam" id="PF12146">
    <property type="entry name" value="Hydrolase_4"/>
    <property type="match status" value="1"/>
</dbReference>
<protein>
    <recommendedName>
        <fullName evidence="2">Serine aminopeptidase S33 domain-containing protein</fullName>
    </recommendedName>
</protein>
<dbReference type="PANTHER" id="PTHR12277:SF194">
    <property type="entry name" value="FI04476P"/>
    <property type="match status" value="1"/>
</dbReference>
<dbReference type="GeneID" id="23567277"/>
<gene>
    <name evidence="3" type="ORF">UMAG_11386</name>
</gene>
<reference evidence="3 4" key="1">
    <citation type="journal article" date="2006" name="Nature">
        <title>Insights from the genome of the biotrophic fungal plant pathogen Ustilago maydis.</title>
        <authorList>
            <person name="Kamper J."/>
            <person name="Kahmann R."/>
            <person name="Bolker M."/>
            <person name="Ma L.J."/>
            <person name="Brefort T."/>
            <person name="Saville B.J."/>
            <person name="Banuett F."/>
            <person name="Kronstad J.W."/>
            <person name="Gold S.E."/>
            <person name="Muller O."/>
            <person name="Perlin M.H."/>
            <person name="Wosten H.A."/>
            <person name="de Vries R."/>
            <person name="Ruiz-Herrera J."/>
            <person name="Reynaga-Pena C.G."/>
            <person name="Snetselaar K."/>
            <person name="McCann M."/>
            <person name="Perez-Martin J."/>
            <person name="Feldbrugge M."/>
            <person name="Basse C.W."/>
            <person name="Steinberg G."/>
            <person name="Ibeas J.I."/>
            <person name="Holloman W."/>
            <person name="Guzman P."/>
            <person name="Farman M."/>
            <person name="Stajich J.E."/>
            <person name="Sentandreu R."/>
            <person name="Gonzalez-Prieto J.M."/>
            <person name="Kennell J.C."/>
            <person name="Molina L."/>
            <person name="Schirawski J."/>
            <person name="Mendoza-Mendoza A."/>
            <person name="Greilinger D."/>
            <person name="Munch K."/>
            <person name="Rossel N."/>
            <person name="Scherer M."/>
            <person name="Vranes M."/>
            <person name="Ladendorf O."/>
            <person name="Vincon V."/>
            <person name="Fuchs U."/>
            <person name="Sandrock B."/>
            <person name="Meng S."/>
            <person name="Ho E.C."/>
            <person name="Cahill M.J."/>
            <person name="Boyce K.J."/>
            <person name="Klose J."/>
            <person name="Klosterman S.J."/>
            <person name="Deelstra H.J."/>
            <person name="Ortiz-Castellanos L."/>
            <person name="Li W."/>
            <person name="Sanchez-Alonso P."/>
            <person name="Schreier P.H."/>
            <person name="Hauser-Hahn I."/>
            <person name="Vaupel M."/>
            <person name="Koopmann E."/>
            <person name="Friedrich G."/>
            <person name="Voss H."/>
            <person name="Schluter T."/>
            <person name="Margolis J."/>
            <person name="Platt D."/>
            <person name="Swimmer C."/>
            <person name="Gnirke A."/>
            <person name="Chen F."/>
            <person name="Vysotskaia V."/>
            <person name="Mannhaupt G."/>
            <person name="Guldener U."/>
            <person name="Munsterkotter M."/>
            <person name="Haase D."/>
            <person name="Oesterheld M."/>
            <person name="Mewes H.W."/>
            <person name="Mauceli E.W."/>
            <person name="DeCaprio D."/>
            <person name="Wade C.M."/>
            <person name="Butler J."/>
            <person name="Young S."/>
            <person name="Jaffe D.B."/>
            <person name="Calvo S."/>
            <person name="Nusbaum C."/>
            <person name="Galagan J."/>
            <person name="Birren B.W."/>
        </authorList>
    </citation>
    <scope>NUCLEOTIDE SEQUENCE [LARGE SCALE GENOMIC DNA]</scope>
    <source>
        <strain evidence="4">DSM 14603 / FGSC 9021 / UM521</strain>
    </source>
</reference>
<dbReference type="EMBL" id="CM003142">
    <property type="protein sequence ID" value="KIS70855.1"/>
    <property type="molecule type" value="Genomic_DNA"/>
</dbReference>
<dbReference type="eggNOG" id="KOG1552">
    <property type="taxonomic scope" value="Eukaryota"/>
</dbReference>
<feature type="transmembrane region" description="Helical" evidence="1">
    <location>
        <begin position="21"/>
        <end position="44"/>
    </location>
</feature>
<dbReference type="GO" id="GO:0006660">
    <property type="term" value="P:phosphatidylserine catabolic process"/>
    <property type="evidence" value="ECO:0000318"/>
    <property type="project" value="GO_Central"/>
</dbReference>